<evidence type="ECO:0000259" key="5">
    <source>
        <dbReference type="Pfam" id="PF01343"/>
    </source>
</evidence>
<evidence type="ECO:0000256" key="2">
    <source>
        <dbReference type="ARBA" id="ARBA00022670"/>
    </source>
</evidence>
<evidence type="ECO:0000256" key="3">
    <source>
        <dbReference type="ARBA" id="ARBA00022801"/>
    </source>
</evidence>
<organism evidence="6 7">
    <name type="scientific">Triparma strigata</name>
    <dbReference type="NCBI Taxonomy" id="1606541"/>
    <lineage>
        <taxon>Eukaryota</taxon>
        <taxon>Sar</taxon>
        <taxon>Stramenopiles</taxon>
        <taxon>Ochrophyta</taxon>
        <taxon>Bolidophyceae</taxon>
        <taxon>Parmales</taxon>
        <taxon>Triparmaceae</taxon>
        <taxon>Triparma</taxon>
    </lineage>
</organism>
<dbReference type="AlphaFoldDB" id="A0A9W7B5E5"/>
<evidence type="ECO:0000313" key="6">
    <source>
        <dbReference type="EMBL" id="GMH82396.1"/>
    </source>
</evidence>
<dbReference type="PANTHER" id="PTHR42987">
    <property type="entry name" value="PEPTIDASE S49"/>
    <property type="match status" value="1"/>
</dbReference>
<evidence type="ECO:0000313" key="7">
    <source>
        <dbReference type="Proteomes" id="UP001165085"/>
    </source>
</evidence>
<evidence type="ECO:0000256" key="4">
    <source>
        <dbReference type="ARBA" id="ARBA00022825"/>
    </source>
</evidence>
<dbReference type="InterPro" id="IPR047272">
    <property type="entry name" value="S49_SppA_C"/>
</dbReference>
<dbReference type="InterPro" id="IPR029045">
    <property type="entry name" value="ClpP/crotonase-like_dom_sf"/>
</dbReference>
<proteinExistence type="inferred from homology"/>
<sequence>MSKLKYAFFGSVLGGGIYSGFTNYEKKMNDNKTPKAVLIRMSGNIAGGKGSKFGGSKPLNLQNYSSSLERAFKTENAVAVILEISSPGGSPAQSSLLHSKLLHLRKKYPSSPPVLAFCTDVCASGGYYLASACDKILVLPSTLIGSVGVVSPSLGFVDLMRKHGIEDRTMTSGKSKVGDHPLAVRNKDAVSQKRAIMDELHKDFIGKVVKARGSKFNHAAAASYQRSVKGESSWNLTSYLLSLITFGVFHSEGGEEDSPLFDGSVYTGGKAVEFGLADEIYEDMEATVKEKFGSEVKVVEVKEKMSMVEMLTNDLGGGFGVGRGLGTEIADGFFEGIKENFEASWGNRP</sequence>
<accession>A0A9W7B5E5</accession>
<keyword evidence="4" id="KW-0720">Serine protease</keyword>
<dbReference type="SUPFAM" id="SSF52096">
    <property type="entry name" value="ClpP/crotonase"/>
    <property type="match status" value="1"/>
</dbReference>
<dbReference type="InterPro" id="IPR002142">
    <property type="entry name" value="Peptidase_S49"/>
</dbReference>
<dbReference type="EMBL" id="BRXY01000267">
    <property type="protein sequence ID" value="GMH82396.1"/>
    <property type="molecule type" value="Genomic_DNA"/>
</dbReference>
<evidence type="ECO:0000256" key="1">
    <source>
        <dbReference type="ARBA" id="ARBA00008683"/>
    </source>
</evidence>
<keyword evidence="3" id="KW-0378">Hydrolase</keyword>
<reference evidence="7" key="1">
    <citation type="journal article" date="2023" name="Commun. Biol.">
        <title>Genome analysis of Parmales, the sister group of diatoms, reveals the evolutionary specialization of diatoms from phago-mixotrophs to photoautotrophs.</title>
        <authorList>
            <person name="Ban H."/>
            <person name="Sato S."/>
            <person name="Yoshikawa S."/>
            <person name="Yamada K."/>
            <person name="Nakamura Y."/>
            <person name="Ichinomiya M."/>
            <person name="Sato N."/>
            <person name="Blanc-Mathieu R."/>
            <person name="Endo H."/>
            <person name="Kuwata A."/>
            <person name="Ogata H."/>
        </authorList>
    </citation>
    <scope>NUCLEOTIDE SEQUENCE [LARGE SCALE GENOMIC DNA]</scope>
    <source>
        <strain evidence="7">NIES 3701</strain>
    </source>
</reference>
<dbReference type="Proteomes" id="UP001165085">
    <property type="component" value="Unassembled WGS sequence"/>
</dbReference>
<comment type="caution">
    <text evidence="6">The sequence shown here is derived from an EMBL/GenBank/DDBJ whole genome shotgun (WGS) entry which is preliminary data.</text>
</comment>
<gene>
    <name evidence="6" type="ORF">TrST_g12573</name>
</gene>
<feature type="domain" description="Peptidase S49" evidence="5">
    <location>
        <begin position="112"/>
        <end position="219"/>
    </location>
</feature>
<dbReference type="Pfam" id="PF01343">
    <property type="entry name" value="Peptidase_S49"/>
    <property type="match status" value="1"/>
</dbReference>
<protein>
    <recommendedName>
        <fullName evidence="5">Peptidase S49 domain-containing protein</fullName>
    </recommendedName>
</protein>
<dbReference type="PANTHER" id="PTHR42987:SF8">
    <property type="entry name" value="PROTEINASE"/>
    <property type="match status" value="1"/>
</dbReference>
<dbReference type="GO" id="GO:0006508">
    <property type="term" value="P:proteolysis"/>
    <property type="evidence" value="ECO:0007669"/>
    <property type="project" value="UniProtKB-KW"/>
</dbReference>
<dbReference type="GO" id="GO:0008236">
    <property type="term" value="F:serine-type peptidase activity"/>
    <property type="evidence" value="ECO:0007669"/>
    <property type="project" value="UniProtKB-KW"/>
</dbReference>
<dbReference type="Gene3D" id="3.90.226.10">
    <property type="entry name" value="2-enoyl-CoA Hydratase, Chain A, domain 1"/>
    <property type="match status" value="1"/>
</dbReference>
<comment type="similarity">
    <text evidence="1">Belongs to the peptidase S49 family.</text>
</comment>
<keyword evidence="2" id="KW-0645">Protease</keyword>
<dbReference type="CDD" id="cd07023">
    <property type="entry name" value="S49_Sppa_N_C"/>
    <property type="match status" value="1"/>
</dbReference>
<keyword evidence="7" id="KW-1185">Reference proteome</keyword>
<dbReference type="OrthoDB" id="45421at2759"/>
<name>A0A9W7B5E5_9STRA</name>